<proteinExistence type="predicted"/>
<evidence type="ECO:0000256" key="1">
    <source>
        <dbReference type="SAM" id="MobiDB-lite"/>
    </source>
</evidence>
<evidence type="ECO:0000313" key="2">
    <source>
        <dbReference type="EMBL" id="CAB4849433.1"/>
    </source>
</evidence>
<reference evidence="2" key="1">
    <citation type="submission" date="2020-05" db="EMBL/GenBank/DDBJ databases">
        <authorList>
            <person name="Chiriac C."/>
            <person name="Salcher M."/>
            <person name="Ghai R."/>
            <person name="Kavagutti S V."/>
        </authorList>
    </citation>
    <scope>NUCLEOTIDE SEQUENCE</scope>
</reference>
<dbReference type="AlphaFoldDB" id="A0A6J7C0D4"/>
<feature type="compositionally biased region" description="Polar residues" evidence="1">
    <location>
        <begin position="1"/>
        <end position="10"/>
    </location>
</feature>
<gene>
    <name evidence="2" type="ORF">UFOPK3268_00782</name>
</gene>
<dbReference type="EMBL" id="CAFBIZ010000084">
    <property type="protein sequence ID" value="CAB4849433.1"/>
    <property type="molecule type" value="Genomic_DNA"/>
</dbReference>
<sequence length="106" mass="10948">MEAMATTTPPTWSPGAASAGTVSRKGTTTVDGDGEPAMRAGTVTVAALSNRTHAPASIGRWPLGRRTKPPSVVVVASVAKRRMRSGLDVSLVNATWSSITWPGMTS</sequence>
<protein>
    <submittedName>
        <fullName evidence="2">Unannotated protein</fullName>
    </submittedName>
</protein>
<feature type="compositionally biased region" description="Polar residues" evidence="1">
    <location>
        <begin position="20"/>
        <end position="30"/>
    </location>
</feature>
<organism evidence="2">
    <name type="scientific">freshwater metagenome</name>
    <dbReference type="NCBI Taxonomy" id="449393"/>
    <lineage>
        <taxon>unclassified sequences</taxon>
        <taxon>metagenomes</taxon>
        <taxon>ecological metagenomes</taxon>
    </lineage>
</organism>
<accession>A0A6J7C0D4</accession>
<name>A0A6J7C0D4_9ZZZZ</name>
<feature type="region of interest" description="Disordered" evidence="1">
    <location>
        <begin position="1"/>
        <end position="38"/>
    </location>
</feature>